<accession>A0A382GAN9</accession>
<evidence type="ECO:0000313" key="1">
    <source>
        <dbReference type="EMBL" id="SVB71673.1"/>
    </source>
</evidence>
<dbReference type="EMBL" id="UINC01054225">
    <property type="protein sequence ID" value="SVB71673.1"/>
    <property type="molecule type" value="Genomic_DNA"/>
</dbReference>
<name>A0A382GAN9_9ZZZZ</name>
<organism evidence="1">
    <name type="scientific">marine metagenome</name>
    <dbReference type="NCBI Taxonomy" id="408172"/>
    <lineage>
        <taxon>unclassified sequences</taxon>
        <taxon>metagenomes</taxon>
        <taxon>ecological metagenomes</taxon>
    </lineage>
</organism>
<dbReference type="InterPro" id="IPR032710">
    <property type="entry name" value="NTF2-like_dom_sf"/>
</dbReference>
<dbReference type="AlphaFoldDB" id="A0A382GAN9"/>
<dbReference type="Gene3D" id="3.10.450.50">
    <property type="match status" value="1"/>
</dbReference>
<sequence length="110" mass="12838">MPINFKTYSDLWMKAVNDKETEGLSEVLSDDFVWSNERYNYVANKQETIDWCKSTNLIGIDFTAYYENDEVMVGIHTAKEPNEADSSVMFIAKIKDGKVVSHHYIREFDR</sequence>
<gene>
    <name evidence="1" type="ORF">METZ01_LOCUS224527</name>
</gene>
<protein>
    <recommendedName>
        <fullName evidence="2">SnoaL-like domain-containing protein</fullName>
    </recommendedName>
</protein>
<evidence type="ECO:0008006" key="2">
    <source>
        <dbReference type="Google" id="ProtNLM"/>
    </source>
</evidence>
<proteinExistence type="predicted"/>
<dbReference type="SUPFAM" id="SSF54427">
    <property type="entry name" value="NTF2-like"/>
    <property type="match status" value="1"/>
</dbReference>
<reference evidence="1" key="1">
    <citation type="submission" date="2018-05" db="EMBL/GenBank/DDBJ databases">
        <authorList>
            <person name="Lanie J.A."/>
            <person name="Ng W.-L."/>
            <person name="Kazmierczak K.M."/>
            <person name="Andrzejewski T.M."/>
            <person name="Davidsen T.M."/>
            <person name="Wayne K.J."/>
            <person name="Tettelin H."/>
            <person name="Glass J.I."/>
            <person name="Rusch D."/>
            <person name="Podicherti R."/>
            <person name="Tsui H.-C.T."/>
            <person name="Winkler M.E."/>
        </authorList>
    </citation>
    <scope>NUCLEOTIDE SEQUENCE</scope>
</reference>